<dbReference type="AlphaFoldDB" id="A0A8X7CSM3"/>
<dbReference type="PANTHER" id="PTHR22776:SF49">
    <property type="entry name" value="MARVEL DOMAIN-CONTAINING PROTEIN"/>
    <property type="match status" value="1"/>
</dbReference>
<gene>
    <name evidence="8" type="primary">X975_07871</name>
    <name evidence="8" type="ORF">TNIN_402491</name>
</gene>
<evidence type="ECO:0000313" key="8">
    <source>
        <dbReference type="EMBL" id="GFY79476.1"/>
    </source>
</evidence>
<dbReference type="PANTHER" id="PTHR22776">
    <property type="entry name" value="MARVEL-CONTAINING POTENTIAL LIPID RAFT-ASSOCIATED PROTEIN"/>
    <property type="match status" value="1"/>
</dbReference>
<feature type="transmembrane region" description="Helical" evidence="6">
    <location>
        <begin position="93"/>
        <end position="114"/>
    </location>
</feature>
<keyword evidence="4 5" id="KW-0472">Membrane</keyword>
<keyword evidence="3 6" id="KW-1133">Transmembrane helix</keyword>
<dbReference type="InterPro" id="IPR050578">
    <property type="entry name" value="MARVEL-CKLF_proteins"/>
</dbReference>
<evidence type="ECO:0000256" key="2">
    <source>
        <dbReference type="ARBA" id="ARBA00022692"/>
    </source>
</evidence>
<evidence type="ECO:0000256" key="1">
    <source>
        <dbReference type="ARBA" id="ARBA00004141"/>
    </source>
</evidence>
<evidence type="ECO:0000313" key="9">
    <source>
        <dbReference type="Proteomes" id="UP000886998"/>
    </source>
</evidence>
<dbReference type="Pfam" id="PF01284">
    <property type="entry name" value="MARVEL"/>
    <property type="match status" value="1"/>
</dbReference>
<dbReference type="OrthoDB" id="10028364at2759"/>
<accession>A0A8X7CSM3</accession>
<dbReference type="Proteomes" id="UP000886998">
    <property type="component" value="Unassembled WGS sequence"/>
</dbReference>
<feature type="transmembrane region" description="Helical" evidence="6">
    <location>
        <begin position="156"/>
        <end position="173"/>
    </location>
</feature>
<dbReference type="GO" id="GO:0016020">
    <property type="term" value="C:membrane"/>
    <property type="evidence" value="ECO:0007669"/>
    <property type="project" value="UniProtKB-SubCell"/>
</dbReference>
<evidence type="ECO:0000256" key="3">
    <source>
        <dbReference type="ARBA" id="ARBA00022989"/>
    </source>
</evidence>
<evidence type="ECO:0000256" key="5">
    <source>
        <dbReference type="PROSITE-ProRule" id="PRU00581"/>
    </source>
</evidence>
<reference evidence="8" key="1">
    <citation type="submission" date="2020-08" db="EMBL/GenBank/DDBJ databases">
        <title>Multicomponent nature underlies the extraordinary mechanical properties of spider dragline silk.</title>
        <authorList>
            <person name="Kono N."/>
            <person name="Nakamura H."/>
            <person name="Mori M."/>
            <person name="Yoshida Y."/>
            <person name="Ohtoshi R."/>
            <person name="Malay A.D."/>
            <person name="Moran D.A.P."/>
            <person name="Tomita M."/>
            <person name="Numata K."/>
            <person name="Arakawa K."/>
        </authorList>
    </citation>
    <scope>NUCLEOTIDE SEQUENCE</scope>
</reference>
<keyword evidence="2 5" id="KW-0812">Transmembrane</keyword>
<evidence type="ECO:0000259" key="7">
    <source>
        <dbReference type="PROSITE" id="PS51225"/>
    </source>
</evidence>
<dbReference type="InterPro" id="IPR008253">
    <property type="entry name" value="Marvel"/>
</dbReference>
<feature type="transmembrane region" description="Helical" evidence="6">
    <location>
        <begin position="126"/>
        <end position="150"/>
    </location>
</feature>
<comment type="caution">
    <text evidence="8">The sequence shown here is derived from an EMBL/GenBank/DDBJ whole genome shotgun (WGS) entry which is preliminary data.</text>
</comment>
<name>A0A8X7CSM3_9ARAC</name>
<dbReference type="EMBL" id="BMAV01023589">
    <property type="protein sequence ID" value="GFY79476.1"/>
    <property type="molecule type" value="Genomic_DNA"/>
</dbReference>
<dbReference type="PROSITE" id="PS51225">
    <property type="entry name" value="MARVEL"/>
    <property type="match status" value="1"/>
</dbReference>
<proteinExistence type="predicted"/>
<protein>
    <submittedName>
        <fullName evidence="8">CKLF-like MARVEL transmembrane domain-containing protein 4</fullName>
    </submittedName>
</protein>
<organism evidence="8 9">
    <name type="scientific">Trichonephila inaurata madagascariensis</name>
    <dbReference type="NCBI Taxonomy" id="2747483"/>
    <lineage>
        <taxon>Eukaryota</taxon>
        <taxon>Metazoa</taxon>
        <taxon>Ecdysozoa</taxon>
        <taxon>Arthropoda</taxon>
        <taxon>Chelicerata</taxon>
        <taxon>Arachnida</taxon>
        <taxon>Araneae</taxon>
        <taxon>Araneomorphae</taxon>
        <taxon>Entelegynae</taxon>
        <taxon>Araneoidea</taxon>
        <taxon>Nephilidae</taxon>
        <taxon>Trichonephila</taxon>
        <taxon>Trichonephila inaurata</taxon>
    </lineage>
</organism>
<evidence type="ECO:0000256" key="4">
    <source>
        <dbReference type="ARBA" id="ARBA00023136"/>
    </source>
</evidence>
<keyword evidence="9" id="KW-1185">Reference proteome</keyword>
<evidence type="ECO:0000256" key="6">
    <source>
        <dbReference type="SAM" id="Phobius"/>
    </source>
</evidence>
<feature type="domain" description="MARVEL" evidence="7">
    <location>
        <begin position="57"/>
        <end position="183"/>
    </location>
</feature>
<sequence>MASPNFQVTINADPTMAMQGMQAMQQTQVGGYTAAPGMIQQPPEGKAPVRIHFDTSYIRTTPGIIKCLEIVNNIIGMICIMVSGCSWCSNSNWFNFVASTGLTVTGLLLLCYLVHIIERLKFVPWLAIELLYCATWTLFYMIAALVVAVKGGRDDAWAAAGFFGFVGAILYAADCYTKYKSWKDGVPAQGEKPVTPSYAAY</sequence>
<comment type="subcellular location">
    <subcellularLocation>
        <location evidence="1">Membrane</location>
        <topology evidence="1">Multi-pass membrane protein</topology>
    </subcellularLocation>
</comment>